<dbReference type="InterPro" id="IPR047187">
    <property type="entry name" value="SF1_C_Upf1"/>
</dbReference>
<dbReference type="CDD" id="cd18808">
    <property type="entry name" value="SF1_C_Upf1"/>
    <property type="match status" value="1"/>
</dbReference>
<dbReference type="RefSeq" id="WP_013496226.1">
    <property type="nucleotide sequence ID" value="NC_014831.1"/>
</dbReference>
<feature type="region of interest" description="Disordered" evidence="2">
    <location>
        <begin position="145"/>
        <end position="177"/>
    </location>
</feature>
<dbReference type="Pfam" id="PF13091">
    <property type="entry name" value="PLDc_2"/>
    <property type="match status" value="1"/>
</dbReference>
<dbReference type="Pfam" id="PF13087">
    <property type="entry name" value="AAA_12"/>
    <property type="match status" value="1"/>
</dbReference>
<dbReference type="SUPFAM" id="SSF56024">
    <property type="entry name" value="Phospholipase D/nuclease"/>
    <property type="match status" value="1"/>
</dbReference>
<dbReference type="Pfam" id="PF13086">
    <property type="entry name" value="AAA_11"/>
    <property type="match status" value="2"/>
</dbReference>
<dbReference type="Proteomes" id="UP000008915">
    <property type="component" value="Chromosome"/>
</dbReference>
<sequence length="1062" mass="118351">MFDFNKTTQLLIQAVAEEIEATKESGGAQGYRLLDGRRLSQIVGQYIYDFAIDGAEVDIPSDSPAQLKVGDDTHPATILSLVEGAIRIAVPGDLGPTVPAARLFVSPTYILEALRTRLEECLENPSRLSLPLIAEVFEPGDAGDGLGSLGMSGPSLGKGTSGPASVENGAEVHKGSPGVALNEEQQVAVHRAMDRPVTFIWGPPGTGKTRTLAALIQALMEREGRLLVTSHTNAAVDAVLTALLRTLPPQDREEGRIVRVGVPHSNDPVLHDVTLTAIVERKARPLKEEQAVPQASLNQIAAEIGRLEPMIRMLEARREAQGRVSKIKAEVQALSTRIVELRHHSESLQRNLHDLQDRLVQGERMHPLVRWWKGIDLQAIRHQIATTTANWEDTTSQLAEAERRRGEMATALDTVERELLQLEARLARATKTLSTPDEQVQERWKWLTNEKARMERRLQEIEAIIASIEDQVLAEAQIVGATLSKVVLTDKLYKDSYETIVIDEASMIPVPYIWFCAGLGRRRVVVAGDFRQLPPISHANDNGRYPLAYQWLRQDIFTTAGIIDENGTVRQGDPRLATLRKQYRMHPQIGELVNVLVYSRDGNPLQHHADITPLKAITGVAPGSGQALCIVDTSGLHPWCAKVNNGYSRYNLYDAVLAMAMVKEFLENGVDSIGVVAPYRAQVRLLQALRDELGLPAQRVQVATVHRFQGSERDVIIFDLTDARPAKMGKLLRGAYPGDATRLINVACSRARDKLIFLADLSYMESQGRSEDSLWEALRFVQKNGEVVDGAQFFDKSNLTVLAWLFRRVDRSKELASVNGSALYNHATFYDAFMADVFRARDRMVICSPFVHEHRLTNMMGCLLEALHRGVKVTIVSRHQDNESIVSMMNQMKDEGVQWVTVSKTHEKLAIIDNEIVWTGSLNILSHNGTSEIMFRIPSQAVAAQLYEFVGIERHLREQAARVERDTITRALAEALGLAHCPMCGNPMTLRIGRYGPFFRCADARCNGKQNIPRNRLRGVLERLHLPCPDCGEGYRDLRWRRQGTAFWGCSRFPTCRWTAAL</sequence>
<proteinExistence type="predicted"/>
<dbReference type="PROSITE" id="PS50035">
    <property type="entry name" value="PLD"/>
    <property type="match status" value="1"/>
</dbReference>
<dbReference type="InterPro" id="IPR041679">
    <property type="entry name" value="DNA2/NAM7-like_C"/>
</dbReference>
<organism evidence="4 5">
    <name type="scientific">Thermaerobacter marianensis (strain ATCC 700841 / DSM 12885 / JCM 10246 / 7p75a)</name>
    <dbReference type="NCBI Taxonomy" id="644966"/>
    <lineage>
        <taxon>Bacteria</taxon>
        <taxon>Bacillati</taxon>
        <taxon>Bacillota</taxon>
        <taxon>Clostridia</taxon>
        <taxon>Eubacteriales</taxon>
        <taxon>Clostridiales Family XVII. Incertae Sedis</taxon>
        <taxon>Thermaerobacter</taxon>
    </lineage>
</organism>
<keyword evidence="5" id="KW-1185">Reference proteome</keyword>
<evidence type="ECO:0000313" key="4">
    <source>
        <dbReference type="EMBL" id="ADU51925.1"/>
    </source>
</evidence>
<dbReference type="Gene3D" id="3.40.50.300">
    <property type="entry name" value="P-loop containing nucleotide triphosphate hydrolases"/>
    <property type="match status" value="3"/>
</dbReference>
<dbReference type="InterPro" id="IPR013498">
    <property type="entry name" value="Topo_IA_Znf"/>
</dbReference>
<name>E6SIB4_THEM7</name>
<dbReference type="InterPro" id="IPR001736">
    <property type="entry name" value="PLipase_D/transphosphatidylase"/>
</dbReference>
<evidence type="ECO:0000313" key="5">
    <source>
        <dbReference type="Proteomes" id="UP000008915"/>
    </source>
</evidence>
<reference evidence="4 5" key="1">
    <citation type="journal article" date="2010" name="Stand. Genomic Sci.">
        <title>Complete genome sequence of Thermaerobacter marianensis type strain (7p75a).</title>
        <authorList>
            <person name="Han C."/>
            <person name="Gu W."/>
            <person name="Zhang X."/>
            <person name="Lapidus A."/>
            <person name="Nolan M."/>
            <person name="Copeland A."/>
            <person name="Lucas S."/>
            <person name="Del Rio T.G."/>
            <person name="Tice H."/>
            <person name="Cheng J.F."/>
            <person name="Tapia R."/>
            <person name="Goodwin L."/>
            <person name="Pitluck S."/>
            <person name="Pagani I."/>
            <person name="Ivanova N."/>
            <person name="Mavromatis K."/>
            <person name="Mikhailova N."/>
            <person name="Pati A."/>
            <person name="Chen A."/>
            <person name="Palaniappan K."/>
            <person name="Land M."/>
            <person name="Hauser L."/>
            <person name="Chang Y.J."/>
            <person name="Jeffries C.D."/>
            <person name="Schneider S."/>
            <person name="Rohde M."/>
            <person name="Goker M."/>
            <person name="Pukall R."/>
            <person name="Woyke T."/>
            <person name="Bristow J."/>
            <person name="Eisen J.A."/>
            <person name="Markowitz V."/>
            <person name="Hugenholtz P."/>
            <person name="Kyrpides N.C."/>
            <person name="Klenk H.P."/>
            <person name="Detter J.C."/>
        </authorList>
    </citation>
    <scope>NUCLEOTIDE SEQUENCE [LARGE SCALE GENOMIC DNA]</scope>
    <source>
        <strain evidence="5">ATCC 700841 / DSM 12885 / JCM 10246 / 7p75a</strain>
    </source>
</reference>
<dbReference type="EMBL" id="CP002344">
    <property type="protein sequence ID" value="ADU51925.1"/>
    <property type="molecule type" value="Genomic_DNA"/>
</dbReference>
<dbReference type="eggNOG" id="COG1196">
    <property type="taxonomic scope" value="Bacteria"/>
</dbReference>
<dbReference type="GO" id="GO:0006265">
    <property type="term" value="P:DNA topological change"/>
    <property type="evidence" value="ECO:0007669"/>
    <property type="project" value="InterPro"/>
</dbReference>
<feature type="domain" description="PLD phosphodiesterase" evidence="3">
    <location>
        <begin position="901"/>
        <end position="928"/>
    </location>
</feature>
<keyword evidence="1" id="KW-0175">Coiled coil</keyword>
<dbReference type="GO" id="GO:0004386">
    <property type="term" value="F:helicase activity"/>
    <property type="evidence" value="ECO:0007669"/>
    <property type="project" value="InterPro"/>
</dbReference>
<dbReference type="InterPro" id="IPR027417">
    <property type="entry name" value="P-loop_NTPase"/>
</dbReference>
<protein>
    <submittedName>
        <fullName evidence="4">DNA topoisomerase I</fullName>
    </submittedName>
</protein>
<dbReference type="eggNOG" id="COG0551">
    <property type="taxonomic scope" value="Bacteria"/>
</dbReference>
<dbReference type="HOGENOM" id="CLU_272718_0_0_9"/>
<dbReference type="GO" id="GO:0005694">
    <property type="term" value="C:chromosome"/>
    <property type="evidence" value="ECO:0007669"/>
    <property type="project" value="InterPro"/>
</dbReference>
<dbReference type="CDD" id="cd09126">
    <property type="entry name" value="PLDc_C_DEXD_like"/>
    <property type="match status" value="1"/>
</dbReference>
<dbReference type="eggNOG" id="COG1112">
    <property type="taxonomic scope" value="Bacteria"/>
</dbReference>
<evidence type="ECO:0000256" key="1">
    <source>
        <dbReference type="SAM" id="Coils"/>
    </source>
</evidence>
<feature type="coiled-coil region" evidence="1">
    <location>
        <begin position="317"/>
        <end position="365"/>
    </location>
</feature>
<feature type="coiled-coil region" evidence="1">
    <location>
        <begin position="398"/>
        <end position="471"/>
    </location>
</feature>
<dbReference type="SUPFAM" id="SSF52540">
    <property type="entry name" value="P-loop containing nucleoside triphosphate hydrolases"/>
    <property type="match status" value="1"/>
</dbReference>
<accession>E6SIB4</accession>
<dbReference type="Pfam" id="PF01396">
    <property type="entry name" value="Zn_ribbon_Top1"/>
    <property type="match status" value="2"/>
</dbReference>
<dbReference type="PANTHER" id="PTHR10887">
    <property type="entry name" value="DNA2/NAM7 HELICASE FAMILY"/>
    <property type="match status" value="1"/>
</dbReference>
<dbReference type="GO" id="GO:0003916">
    <property type="term" value="F:DNA topoisomerase activity"/>
    <property type="evidence" value="ECO:0007669"/>
    <property type="project" value="InterPro"/>
</dbReference>
<dbReference type="STRING" id="644966.Tmar_1824"/>
<dbReference type="GO" id="GO:0006793">
    <property type="term" value="P:phosphorus metabolic process"/>
    <property type="evidence" value="ECO:0007669"/>
    <property type="project" value="UniProtKB-ARBA"/>
</dbReference>
<reference evidence="5" key="2">
    <citation type="journal article" date="2010" name="Stand. Genomic Sci.">
        <title>Complete genome sequence of Thermaerobacter marianensis type strain (7p75aT).</title>
        <authorList>
            <person name="Han C."/>
            <person name="Gu W."/>
            <person name="Zhang X."/>
            <person name="Lapidus A."/>
            <person name="Nolan M."/>
            <person name="Copeland A."/>
            <person name="Lucas S."/>
            <person name="Glavina Del Rio T."/>
            <person name="Tice H."/>
            <person name="Cheng J."/>
            <person name="Tapia R."/>
            <person name="Goodwin L."/>
            <person name="Pitluck S."/>
            <person name="Pagani I."/>
            <person name="Ivanova N."/>
            <person name="Mavromatis K."/>
            <person name="Mikhailova N."/>
            <person name="Pati A."/>
            <person name="Chen A."/>
            <person name="Palaniappan K."/>
            <person name="Land M."/>
            <person name="Hauser L."/>
            <person name="Chang Y."/>
            <person name="Jeffries C."/>
            <person name="Schneider S."/>
            <person name="Rohde M."/>
            <person name="Goker M."/>
            <person name="Pukall R."/>
            <person name="Woyke T."/>
            <person name="Bristow J."/>
            <person name="Eisen J."/>
            <person name="Markowitz V."/>
            <person name="Hugenholtz P."/>
            <person name="Kyrpides N."/>
            <person name="Klenk H."/>
            <person name="Detter J."/>
        </authorList>
    </citation>
    <scope>NUCLEOTIDE SEQUENCE [LARGE SCALE GENOMIC DNA]</scope>
    <source>
        <strain evidence="5">ATCC 700841 / DSM 12885 / JCM 10246 / 7p75a</strain>
    </source>
</reference>
<dbReference type="AlphaFoldDB" id="E6SIB4"/>
<gene>
    <name evidence="4" type="ordered locus">Tmar_1824</name>
</gene>
<dbReference type="KEGG" id="tmr:Tmar_1824"/>
<dbReference type="InterPro" id="IPR041677">
    <property type="entry name" value="DNA2/NAM7_AAA_11"/>
</dbReference>
<dbReference type="PANTHER" id="PTHR10887:SF495">
    <property type="entry name" value="HELICASE SENATAXIN ISOFORM X1-RELATED"/>
    <property type="match status" value="1"/>
</dbReference>
<dbReference type="Gene3D" id="3.30.870.10">
    <property type="entry name" value="Endonuclease Chain A"/>
    <property type="match status" value="1"/>
</dbReference>
<evidence type="ECO:0000256" key="2">
    <source>
        <dbReference type="SAM" id="MobiDB-lite"/>
    </source>
</evidence>
<dbReference type="InterPro" id="IPR045055">
    <property type="entry name" value="DNA2/NAM7-like"/>
</dbReference>
<dbReference type="GO" id="GO:0003677">
    <property type="term" value="F:DNA binding"/>
    <property type="evidence" value="ECO:0007669"/>
    <property type="project" value="InterPro"/>
</dbReference>
<dbReference type="InterPro" id="IPR025202">
    <property type="entry name" value="PLD-like_dom"/>
</dbReference>
<dbReference type="eggNOG" id="COG1502">
    <property type="taxonomic scope" value="Bacteria"/>
</dbReference>
<evidence type="ECO:0000259" key="3">
    <source>
        <dbReference type="PROSITE" id="PS50035"/>
    </source>
</evidence>
<dbReference type="Gene3D" id="3.30.65.10">
    <property type="entry name" value="Bacterial Topoisomerase I, domain 1"/>
    <property type="match status" value="1"/>
</dbReference>